<organism evidence="1 2">
    <name type="scientific">Ditylenchus dipsaci</name>
    <dbReference type="NCBI Taxonomy" id="166011"/>
    <lineage>
        <taxon>Eukaryota</taxon>
        <taxon>Metazoa</taxon>
        <taxon>Ecdysozoa</taxon>
        <taxon>Nematoda</taxon>
        <taxon>Chromadorea</taxon>
        <taxon>Rhabditida</taxon>
        <taxon>Tylenchina</taxon>
        <taxon>Tylenchomorpha</taxon>
        <taxon>Sphaerularioidea</taxon>
        <taxon>Anguinidae</taxon>
        <taxon>Anguininae</taxon>
        <taxon>Ditylenchus</taxon>
    </lineage>
</organism>
<accession>A0A915DZF4</accession>
<reference evidence="2" key="1">
    <citation type="submission" date="2022-11" db="UniProtKB">
        <authorList>
            <consortium name="WormBaseParasite"/>
        </authorList>
    </citation>
    <scope>IDENTIFICATION</scope>
</reference>
<name>A0A915DZF4_9BILA</name>
<evidence type="ECO:0000313" key="1">
    <source>
        <dbReference type="Proteomes" id="UP000887574"/>
    </source>
</evidence>
<dbReference type="WBParaSite" id="jg25084">
    <property type="protein sequence ID" value="jg25084"/>
    <property type="gene ID" value="jg25084"/>
</dbReference>
<keyword evidence="1" id="KW-1185">Reference proteome</keyword>
<protein>
    <submittedName>
        <fullName evidence="2">Uncharacterized protein</fullName>
    </submittedName>
</protein>
<dbReference type="AlphaFoldDB" id="A0A915DZF4"/>
<dbReference type="Proteomes" id="UP000887574">
    <property type="component" value="Unplaced"/>
</dbReference>
<evidence type="ECO:0000313" key="2">
    <source>
        <dbReference type="WBParaSite" id="jg25084"/>
    </source>
</evidence>
<sequence length="88" mass="10045">MAIYQTLKNCAEAKRQRQRRHLFETAIQRVIIHQREHISAAAAGNMSIFSASAQIADSIFGKLPSYDEALRMGQISAERKQERRSNSR</sequence>
<proteinExistence type="predicted"/>